<dbReference type="InterPro" id="IPR047655">
    <property type="entry name" value="Transpos_IS630-like"/>
</dbReference>
<feature type="domain" description="Tc1-like transposase DDE" evidence="1">
    <location>
        <begin position="74"/>
        <end position="219"/>
    </location>
</feature>
<dbReference type="AlphaFoldDB" id="A0A927MZD9"/>
<dbReference type="PANTHER" id="PTHR30347">
    <property type="entry name" value="POTASSIUM CHANNEL RELATED"/>
    <property type="match status" value="1"/>
</dbReference>
<accession>A0A927MZD9</accession>
<dbReference type="EMBL" id="JADBEM010000001">
    <property type="protein sequence ID" value="MBE1608992.1"/>
    <property type="molecule type" value="Genomic_DNA"/>
</dbReference>
<sequence>MTQESKPEGEAHWSCRSMAKAAGVSPATVQRVWSARGLKPRLVRTFKLSNDRRFDEKLIDVVGVYLNPPDKAVVLCMDEKSQIKALDRTQPSLPWKKGRAGTMTHDYKRNGTTTLFAALNVLTGVVMGQCLPRHRNGEFLKFLRTIDRQVPKGLQVHMILDNYGTHTHDNVVAWLDKHPRFHLHFIPTSSSWLNMVERWFRELTEKAIRRGVFKSVPDLIAAIEAYLQANNNDPKPFVWTATAEEILEKVSRGRVALASIPANNETPH</sequence>
<reference evidence="2" key="1">
    <citation type="submission" date="2020-10" db="EMBL/GenBank/DDBJ databases">
        <title>Sequencing the genomes of 1000 actinobacteria strains.</title>
        <authorList>
            <person name="Klenk H.-P."/>
        </authorList>
    </citation>
    <scope>NUCLEOTIDE SEQUENCE</scope>
    <source>
        <strain evidence="2">DSM 45354</strain>
    </source>
</reference>
<evidence type="ECO:0000259" key="1">
    <source>
        <dbReference type="Pfam" id="PF13358"/>
    </source>
</evidence>
<organism evidence="2 3">
    <name type="scientific">Actinopolymorpha pittospori</name>
    <dbReference type="NCBI Taxonomy" id="648752"/>
    <lineage>
        <taxon>Bacteria</taxon>
        <taxon>Bacillati</taxon>
        <taxon>Actinomycetota</taxon>
        <taxon>Actinomycetes</taxon>
        <taxon>Propionibacteriales</taxon>
        <taxon>Actinopolymorphaceae</taxon>
        <taxon>Actinopolymorpha</taxon>
    </lineage>
</organism>
<dbReference type="NCBIfam" id="NF033545">
    <property type="entry name" value="transpos_IS630"/>
    <property type="match status" value="1"/>
</dbReference>
<dbReference type="InterPro" id="IPR012337">
    <property type="entry name" value="RNaseH-like_sf"/>
</dbReference>
<evidence type="ECO:0000313" key="2">
    <source>
        <dbReference type="EMBL" id="MBE1608992.1"/>
    </source>
</evidence>
<proteinExistence type="predicted"/>
<dbReference type="InterPro" id="IPR038717">
    <property type="entry name" value="Tc1-like_DDE_dom"/>
</dbReference>
<dbReference type="InterPro" id="IPR036397">
    <property type="entry name" value="RNaseH_sf"/>
</dbReference>
<keyword evidence="3" id="KW-1185">Reference proteome</keyword>
<comment type="caution">
    <text evidence="2">The sequence shown here is derived from an EMBL/GenBank/DDBJ whole genome shotgun (WGS) entry which is preliminary data.</text>
</comment>
<dbReference type="Gene3D" id="3.30.420.10">
    <property type="entry name" value="Ribonuclease H-like superfamily/Ribonuclease H"/>
    <property type="match status" value="1"/>
</dbReference>
<dbReference type="SUPFAM" id="SSF53098">
    <property type="entry name" value="Ribonuclease H-like"/>
    <property type="match status" value="1"/>
</dbReference>
<name>A0A927MZD9_9ACTN</name>
<gene>
    <name evidence="2" type="ORF">HEB94_005840</name>
</gene>
<dbReference type="InterPro" id="IPR052702">
    <property type="entry name" value="MscS-like_channel"/>
</dbReference>
<dbReference type="PANTHER" id="PTHR30347:SF1">
    <property type="entry name" value="MECHANOSENSITIVE CHANNEL MSCK"/>
    <property type="match status" value="1"/>
</dbReference>
<protein>
    <submittedName>
        <fullName evidence="2">Transposase</fullName>
    </submittedName>
</protein>
<evidence type="ECO:0000313" key="3">
    <source>
        <dbReference type="Proteomes" id="UP000638648"/>
    </source>
</evidence>
<dbReference type="GO" id="GO:0003676">
    <property type="term" value="F:nucleic acid binding"/>
    <property type="evidence" value="ECO:0007669"/>
    <property type="project" value="InterPro"/>
</dbReference>
<dbReference type="Proteomes" id="UP000638648">
    <property type="component" value="Unassembled WGS sequence"/>
</dbReference>
<dbReference type="Pfam" id="PF13358">
    <property type="entry name" value="DDE_3"/>
    <property type="match status" value="1"/>
</dbReference>